<proteinExistence type="predicted"/>
<dbReference type="PANTHER" id="PTHR43415:SF3">
    <property type="entry name" value="GNAT-FAMILY ACETYLTRANSFERASE"/>
    <property type="match status" value="1"/>
</dbReference>
<dbReference type="Gene3D" id="3.40.630.30">
    <property type="match status" value="1"/>
</dbReference>
<reference evidence="2 3" key="1">
    <citation type="journal article" date="2015" name="Genome Biol. Evol.">
        <title>The Dynamics of Genetic Interactions between Vibrio metoecus and Vibrio cholerae, Two Close Relatives Co-Occurring in the Environment.</title>
        <authorList>
            <person name="Orata F.D."/>
            <person name="Kirchberger P.C."/>
            <person name="Meheust R."/>
            <person name="Barlow E.J."/>
            <person name="Tarr C.L."/>
            <person name="Boucher Y."/>
        </authorList>
    </citation>
    <scope>NUCLEOTIDE SEQUENCE [LARGE SCALE GENOMIC DNA]</scope>
    <source>
        <strain evidence="2 3">YB5B04</strain>
    </source>
</reference>
<sequence length="173" mass="20597">MFLEAKTVRLRFVTEQDAEFILQLRLDDKYNQFLSSVSPDLQSQKDWIKKYKDDEQSKKQFYFIIERLDGTLCGTVRIYDLSDESFCWGSWILNENKTRYAALESAFLVYKFGFEQLGYQKSHFDVMKGNQKVISFHKKMGAVEVSSDDENYYFEIHKDTVDQTKNKLMRKLK</sequence>
<dbReference type="GO" id="GO:0016747">
    <property type="term" value="F:acyltransferase activity, transferring groups other than amino-acyl groups"/>
    <property type="evidence" value="ECO:0007669"/>
    <property type="project" value="InterPro"/>
</dbReference>
<dbReference type="InterPro" id="IPR016181">
    <property type="entry name" value="Acyl_CoA_acyltransferase"/>
</dbReference>
<evidence type="ECO:0000313" key="2">
    <source>
        <dbReference type="EMBL" id="KQB01578.1"/>
    </source>
</evidence>
<organism evidence="2 3">
    <name type="scientific">Vibrio metoecus</name>
    <dbReference type="NCBI Taxonomy" id="1481663"/>
    <lineage>
        <taxon>Bacteria</taxon>
        <taxon>Pseudomonadati</taxon>
        <taxon>Pseudomonadota</taxon>
        <taxon>Gammaproteobacteria</taxon>
        <taxon>Vibrionales</taxon>
        <taxon>Vibrionaceae</taxon>
        <taxon>Vibrio</taxon>
    </lineage>
</organism>
<dbReference type="PANTHER" id="PTHR43415">
    <property type="entry name" value="SPERMIDINE N(1)-ACETYLTRANSFERASE"/>
    <property type="match status" value="1"/>
</dbReference>
<dbReference type="OrthoDB" id="2049878at2"/>
<feature type="domain" description="N-acetyltransferase" evidence="1">
    <location>
        <begin position="8"/>
        <end position="173"/>
    </location>
</feature>
<protein>
    <submittedName>
        <fullName evidence="2">Butyryltransferase</fullName>
    </submittedName>
</protein>
<comment type="caution">
    <text evidence="2">The sequence shown here is derived from an EMBL/GenBank/DDBJ whole genome shotgun (WGS) entry which is preliminary data.</text>
</comment>
<dbReference type="PATRIC" id="fig|1481663.12.peg.531"/>
<dbReference type="RefSeq" id="WP_055064611.1">
    <property type="nucleotide sequence ID" value="NZ_LBGP01000011.1"/>
</dbReference>
<keyword evidence="2" id="KW-0808">Transferase</keyword>
<dbReference type="PROSITE" id="PS51186">
    <property type="entry name" value="GNAT"/>
    <property type="match status" value="1"/>
</dbReference>
<accession>A0A0Q0PQW6</accession>
<dbReference type="InterPro" id="IPR000182">
    <property type="entry name" value="GNAT_dom"/>
</dbReference>
<dbReference type="SUPFAM" id="SSF55729">
    <property type="entry name" value="Acyl-CoA N-acyltransferases (Nat)"/>
    <property type="match status" value="1"/>
</dbReference>
<dbReference type="Pfam" id="PF13302">
    <property type="entry name" value="Acetyltransf_3"/>
    <property type="match status" value="1"/>
</dbReference>
<dbReference type="EMBL" id="LBGP01000011">
    <property type="protein sequence ID" value="KQB01578.1"/>
    <property type="molecule type" value="Genomic_DNA"/>
</dbReference>
<evidence type="ECO:0000313" key="3">
    <source>
        <dbReference type="Proteomes" id="UP000050491"/>
    </source>
</evidence>
<dbReference type="AlphaFoldDB" id="A0A0Q0PQW6"/>
<evidence type="ECO:0000259" key="1">
    <source>
        <dbReference type="PROSITE" id="PS51186"/>
    </source>
</evidence>
<name>A0A0Q0PQW6_VIBMT</name>
<gene>
    <name evidence="2" type="ORF">XV92_08855</name>
</gene>
<dbReference type="Proteomes" id="UP000050491">
    <property type="component" value="Unassembled WGS sequence"/>
</dbReference>